<dbReference type="InterPro" id="IPR029044">
    <property type="entry name" value="Nucleotide-diphossugar_trans"/>
</dbReference>
<evidence type="ECO:0000256" key="1">
    <source>
        <dbReference type="ARBA" id="ARBA00006739"/>
    </source>
</evidence>
<protein>
    <submittedName>
        <fullName evidence="6">Glycosyl transferase family 2</fullName>
    </submittedName>
</protein>
<dbReference type="EMBL" id="AYXT01000002">
    <property type="protein sequence ID" value="ETF03644.1"/>
    <property type="molecule type" value="Genomic_DNA"/>
</dbReference>
<dbReference type="PANTHER" id="PTHR43179">
    <property type="entry name" value="RHAMNOSYLTRANSFERASE WBBL"/>
    <property type="match status" value="1"/>
</dbReference>
<dbReference type="Proteomes" id="UP000018733">
    <property type="component" value="Unassembled WGS sequence"/>
</dbReference>
<keyword evidence="2" id="KW-0328">Glycosyltransferase</keyword>
<comment type="similarity">
    <text evidence="1">Belongs to the glycosyltransferase 2 family.</text>
</comment>
<dbReference type="STRING" id="1424334.W822_05775"/>
<keyword evidence="3 6" id="KW-0808">Transferase</keyword>
<feature type="transmembrane region" description="Helical" evidence="4">
    <location>
        <begin position="245"/>
        <end position="262"/>
    </location>
</feature>
<dbReference type="OrthoDB" id="9781367at2"/>
<dbReference type="eggNOG" id="COG1216">
    <property type="taxonomic scope" value="Bacteria"/>
</dbReference>
<dbReference type="HOGENOM" id="CLU_070066_0_0_4"/>
<feature type="domain" description="Glycosyltransferase 2-like" evidence="5">
    <location>
        <begin position="10"/>
        <end position="128"/>
    </location>
</feature>
<keyword evidence="4" id="KW-0812">Transmembrane</keyword>
<keyword evidence="7" id="KW-1185">Reference proteome</keyword>
<evidence type="ECO:0000256" key="2">
    <source>
        <dbReference type="ARBA" id="ARBA00022676"/>
    </source>
</evidence>
<keyword evidence="4" id="KW-0472">Membrane</keyword>
<dbReference type="AlphaFoldDB" id="V8QXA4"/>
<feature type="transmembrane region" description="Helical" evidence="4">
    <location>
        <begin position="268"/>
        <end position="285"/>
    </location>
</feature>
<proteinExistence type="inferred from homology"/>
<dbReference type="SUPFAM" id="SSF53448">
    <property type="entry name" value="Nucleotide-diphospho-sugar transferases"/>
    <property type="match status" value="1"/>
</dbReference>
<name>V8QXA4_9BURK</name>
<feature type="transmembrane region" description="Helical" evidence="4">
    <location>
        <begin position="297"/>
        <end position="318"/>
    </location>
</feature>
<evidence type="ECO:0000313" key="7">
    <source>
        <dbReference type="Proteomes" id="UP000018733"/>
    </source>
</evidence>
<sequence length="328" mass="36791">MKTGSRIQVSVVVPTYRRPDLLERCLEALQRQTLFPADYEIIICDDGPSEMANRVVRNARAAMPNGPQIHYHEVTQTQGPAGARNIGWQYSRAPIIAFTDDDTIPDSDWLKAGLDALATEADAVSGHISMPLPKEPTDIELDAADLTHAEFVTANCFIRRDILNKLGGFDERFAMAWREDSDLHFTLLETGHSIVKAPNALVTHPLRPMPFSAGIGMQKKIVYDVLLFRKHPRLYRERIRQGPPWLYLSITLLLTLAVLFALAGRADIAIIAFGLWGILTLRFFLTRLVHSALTMRNALEVLLTSIVIPPLSIFWRMVGISRYGARLP</sequence>
<gene>
    <name evidence="6" type="ORF">W822_05775</name>
</gene>
<dbReference type="Gene3D" id="3.90.550.10">
    <property type="entry name" value="Spore Coat Polysaccharide Biosynthesis Protein SpsA, Chain A"/>
    <property type="match status" value="1"/>
</dbReference>
<dbReference type="PATRIC" id="fig|1424334.3.peg.1157"/>
<evidence type="ECO:0000259" key="5">
    <source>
        <dbReference type="Pfam" id="PF00535"/>
    </source>
</evidence>
<keyword evidence="4" id="KW-1133">Transmembrane helix</keyword>
<evidence type="ECO:0000256" key="4">
    <source>
        <dbReference type="SAM" id="Phobius"/>
    </source>
</evidence>
<reference evidence="6 7" key="1">
    <citation type="journal article" date="2014" name="Genome Announc.">
        <title>Draft Genome Sequence of Advenella kashmirensis Strain W13003, a Polycyclic Aromatic Hydrocarbon-Degrading Bacterium.</title>
        <authorList>
            <person name="Wang X."/>
            <person name="Jin D."/>
            <person name="Zhou L."/>
            <person name="Wu L."/>
            <person name="An W."/>
            <person name="Zhao L."/>
        </authorList>
    </citation>
    <scope>NUCLEOTIDE SEQUENCE [LARGE SCALE GENOMIC DNA]</scope>
    <source>
        <strain evidence="6 7">W13003</strain>
    </source>
</reference>
<dbReference type="GO" id="GO:0016757">
    <property type="term" value="F:glycosyltransferase activity"/>
    <property type="evidence" value="ECO:0007669"/>
    <property type="project" value="UniProtKB-KW"/>
</dbReference>
<dbReference type="CDD" id="cd00761">
    <property type="entry name" value="Glyco_tranf_GTA_type"/>
    <property type="match status" value="1"/>
</dbReference>
<evidence type="ECO:0000313" key="6">
    <source>
        <dbReference type="EMBL" id="ETF03644.1"/>
    </source>
</evidence>
<dbReference type="InterPro" id="IPR001173">
    <property type="entry name" value="Glyco_trans_2-like"/>
</dbReference>
<evidence type="ECO:0000256" key="3">
    <source>
        <dbReference type="ARBA" id="ARBA00022679"/>
    </source>
</evidence>
<accession>V8QXA4</accession>
<comment type="caution">
    <text evidence="6">The sequence shown here is derived from an EMBL/GenBank/DDBJ whole genome shotgun (WGS) entry which is preliminary data.</text>
</comment>
<dbReference type="PANTHER" id="PTHR43179:SF12">
    <property type="entry name" value="GALACTOFURANOSYLTRANSFERASE GLFT2"/>
    <property type="match status" value="1"/>
</dbReference>
<dbReference type="Pfam" id="PF00535">
    <property type="entry name" value="Glycos_transf_2"/>
    <property type="match status" value="1"/>
</dbReference>
<organism evidence="6 7">
    <name type="scientific">Advenella kashmirensis W13003</name>
    <dbReference type="NCBI Taxonomy" id="1424334"/>
    <lineage>
        <taxon>Bacteria</taxon>
        <taxon>Pseudomonadati</taxon>
        <taxon>Pseudomonadota</taxon>
        <taxon>Betaproteobacteria</taxon>
        <taxon>Burkholderiales</taxon>
        <taxon>Alcaligenaceae</taxon>
    </lineage>
</organism>
<dbReference type="RefSeq" id="WP_024007535.1">
    <property type="nucleotide sequence ID" value="NZ_KI650985.1"/>
</dbReference>